<dbReference type="Proteomes" id="UP000294292">
    <property type="component" value="Chromosome"/>
</dbReference>
<name>A0A4V1AN99_9BACL</name>
<evidence type="ECO:0000313" key="2">
    <source>
        <dbReference type="Proteomes" id="UP000294292"/>
    </source>
</evidence>
<sequence>MKINLVIFITSVQEKKENNRQELMMKTFESSFRPVKGDIVADPGFHSGFHNGYEIVKVTINYASNECYVSLTPLVLEIEEIKIEIYIEKLEANGWRVVSKEELKSM</sequence>
<dbReference type="RefSeq" id="WP_134210604.1">
    <property type="nucleotide sequence ID" value="NZ_CP038015.1"/>
</dbReference>
<dbReference type="AlphaFoldDB" id="A0A4V1AN99"/>
<keyword evidence="2" id="KW-1185">Reference proteome</keyword>
<organism evidence="1 2">
    <name type="scientific">Paenisporosarcina antarctica</name>
    <dbReference type="NCBI Taxonomy" id="417367"/>
    <lineage>
        <taxon>Bacteria</taxon>
        <taxon>Bacillati</taxon>
        <taxon>Bacillota</taxon>
        <taxon>Bacilli</taxon>
        <taxon>Bacillales</taxon>
        <taxon>Caryophanaceae</taxon>
        <taxon>Paenisporosarcina</taxon>
    </lineage>
</organism>
<dbReference type="OrthoDB" id="2454189at2"/>
<dbReference type="EMBL" id="CP038015">
    <property type="protein sequence ID" value="QBP42035.1"/>
    <property type="molecule type" value="Genomic_DNA"/>
</dbReference>
<accession>A0A4V1AN99</accession>
<reference evidence="1 2" key="1">
    <citation type="submission" date="2019-03" db="EMBL/GenBank/DDBJ databases">
        <title>Complete genome sequence of Paenisporosarcina antarctica CGMCC 1.6503T.</title>
        <authorList>
            <person name="Rong J.-C."/>
            <person name="Chi N.-Y."/>
            <person name="Zhang Q.-F."/>
        </authorList>
    </citation>
    <scope>NUCLEOTIDE SEQUENCE [LARGE SCALE GENOMIC DNA]</scope>
    <source>
        <strain evidence="1 2">CGMCC 1.6503</strain>
    </source>
</reference>
<evidence type="ECO:0000313" key="1">
    <source>
        <dbReference type="EMBL" id="QBP42035.1"/>
    </source>
</evidence>
<dbReference type="KEGG" id="panc:E2636_13145"/>
<protein>
    <submittedName>
        <fullName evidence="1">Uncharacterized protein</fullName>
    </submittedName>
</protein>
<gene>
    <name evidence="1" type="ORF">E2636_13145</name>
</gene>
<proteinExistence type="predicted"/>